<name>A0A0P7BPL4_9BACT</name>
<organism evidence="2 3">
    <name type="scientific">Jiulongibacter sediminis</name>
    <dbReference type="NCBI Taxonomy" id="1605367"/>
    <lineage>
        <taxon>Bacteria</taxon>
        <taxon>Pseudomonadati</taxon>
        <taxon>Bacteroidota</taxon>
        <taxon>Cytophagia</taxon>
        <taxon>Cytophagales</taxon>
        <taxon>Leadbetterellaceae</taxon>
        <taxon>Jiulongibacter</taxon>
    </lineage>
</organism>
<evidence type="ECO:0000313" key="3">
    <source>
        <dbReference type="Proteomes" id="UP000050454"/>
    </source>
</evidence>
<dbReference type="PROSITE" id="PS51257">
    <property type="entry name" value="PROKAR_LIPOPROTEIN"/>
    <property type="match status" value="1"/>
</dbReference>
<dbReference type="RefSeq" id="WP_055149815.1">
    <property type="nucleotide sequence ID" value="NZ_JXSZ01000012.1"/>
</dbReference>
<keyword evidence="1" id="KW-0732">Signal</keyword>
<comment type="caution">
    <text evidence="2">The sequence shown here is derived from an EMBL/GenBank/DDBJ whole genome shotgun (WGS) entry which is preliminary data.</text>
</comment>
<evidence type="ECO:0000313" key="2">
    <source>
        <dbReference type="EMBL" id="KPM47183.1"/>
    </source>
</evidence>
<feature type="signal peptide" evidence="1">
    <location>
        <begin position="1"/>
        <end position="26"/>
    </location>
</feature>
<proteinExistence type="predicted"/>
<dbReference type="AlphaFoldDB" id="A0A0P7BPL4"/>
<feature type="chain" id="PRO_5006136071" description="Lipoprotein" evidence="1">
    <location>
        <begin position="27"/>
        <end position="145"/>
    </location>
</feature>
<gene>
    <name evidence="2" type="ORF">AFM12_15330</name>
</gene>
<dbReference type="EMBL" id="LGTQ01000012">
    <property type="protein sequence ID" value="KPM47183.1"/>
    <property type="molecule type" value="Genomic_DNA"/>
</dbReference>
<evidence type="ECO:0000256" key="1">
    <source>
        <dbReference type="SAM" id="SignalP"/>
    </source>
</evidence>
<dbReference type="OrthoDB" id="163809at2"/>
<sequence>MIKPKNRNIKKLALLMVAATSLIACSKTNLAPSQSFKVSESENLNFNYDSKSGSIDITEIQESRCPANANCIRAGEAIVTFNLKLGDKKLTDQKLCVQCERPFEIPEEMSFEVDNISYTLKLLDVTPFPTLDNSNETKQAEFELN</sequence>
<reference evidence="2 3" key="1">
    <citation type="submission" date="2015-07" db="EMBL/GenBank/DDBJ databases">
        <title>The draft genome sequence of Leadbetterella sp. JN14-9.</title>
        <authorList>
            <person name="Liu Y."/>
            <person name="Du J."/>
            <person name="Shao Z."/>
        </authorList>
    </citation>
    <scope>NUCLEOTIDE SEQUENCE [LARGE SCALE GENOMIC DNA]</scope>
    <source>
        <strain evidence="2 3">JN14-9</strain>
    </source>
</reference>
<dbReference type="STRING" id="1605367.AFM12_15330"/>
<evidence type="ECO:0008006" key="4">
    <source>
        <dbReference type="Google" id="ProtNLM"/>
    </source>
</evidence>
<dbReference type="Proteomes" id="UP000050454">
    <property type="component" value="Unassembled WGS sequence"/>
</dbReference>
<protein>
    <recommendedName>
        <fullName evidence="4">Lipoprotein</fullName>
    </recommendedName>
</protein>
<keyword evidence="3" id="KW-1185">Reference proteome</keyword>
<accession>A0A0P7BPL4</accession>